<name>A0A3Q9JIX9_9GAMM</name>
<accession>A0A3Q9JIX9</accession>
<dbReference type="EMBL" id="CP029822">
    <property type="protein sequence ID" value="AZS50555.1"/>
    <property type="molecule type" value="Genomic_DNA"/>
</dbReference>
<dbReference type="KEGG" id="emo:DM558_07085"/>
<dbReference type="Proteomes" id="UP000273143">
    <property type="component" value="Chromosome"/>
</dbReference>
<dbReference type="NCBIfam" id="NF007572">
    <property type="entry name" value="PRK10203.1"/>
    <property type="match status" value="1"/>
</dbReference>
<evidence type="ECO:0000259" key="1">
    <source>
        <dbReference type="Pfam" id="PF09350"/>
    </source>
</evidence>
<feature type="domain" description="DnaJ homologue subfamily C member 28 conserved" evidence="1">
    <location>
        <begin position="7"/>
        <end position="74"/>
    </location>
</feature>
<dbReference type="AlphaFoldDB" id="A0A3Q9JIX9"/>
<proteinExistence type="predicted"/>
<keyword evidence="3" id="KW-1185">Reference proteome</keyword>
<gene>
    <name evidence="2" type="ORF">DM558_07085</name>
</gene>
<protein>
    <submittedName>
        <fullName evidence="2">DUF1992 domain-containing protein</fullName>
    </submittedName>
</protein>
<dbReference type="RefSeq" id="WP_127162994.1">
    <property type="nucleotide sequence ID" value="NZ_CP029822.1"/>
</dbReference>
<reference evidence="3" key="1">
    <citation type="submission" date="2018-06" db="EMBL/GenBank/DDBJ databases">
        <title>Complete genome of Pseudomonas insecticola strain QZS01.</title>
        <authorList>
            <person name="Wang J."/>
            <person name="Su Q."/>
        </authorList>
    </citation>
    <scope>NUCLEOTIDE SEQUENCE [LARGE SCALE GENOMIC DNA]</scope>
    <source>
        <strain evidence="3">QZS01</strain>
    </source>
</reference>
<dbReference type="InterPro" id="IPR018961">
    <property type="entry name" value="DnaJ_homolog_subfam-C_membr-28"/>
</dbReference>
<evidence type="ECO:0000313" key="3">
    <source>
        <dbReference type="Proteomes" id="UP000273143"/>
    </source>
</evidence>
<sequence length="124" mass="14117">MSIIDDMAERHILQSIERGELDNLPGQGKALVIDDDSFVPPQLKAAYRLLKNSGFLPPELEDRKKMLELADLLDTIDEDTDNYAIKAKELYQLELKMKLAGMNTDFLRTKYRRSLACALGCDKK</sequence>
<organism evidence="2 3">
    <name type="scientific">Entomomonas moraniae</name>
    <dbReference type="NCBI Taxonomy" id="2213226"/>
    <lineage>
        <taxon>Bacteria</taxon>
        <taxon>Pseudomonadati</taxon>
        <taxon>Pseudomonadota</taxon>
        <taxon>Gammaproteobacteria</taxon>
        <taxon>Pseudomonadales</taxon>
        <taxon>Pseudomonadaceae</taxon>
        <taxon>Entomomonas</taxon>
    </lineage>
</organism>
<dbReference type="Pfam" id="PF09350">
    <property type="entry name" value="DJC28_CD"/>
    <property type="match status" value="1"/>
</dbReference>
<dbReference type="PANTHER" id="PTHR39158:SF1">
    <property type="entry name" value="DNAJ HOMOLOG SUBFAMILY C MEMBER 28"/>
    <property type="match status" value="1"/>
</dbReference>
<dbReference type="InterPro" id="IPR052573">
    <property type="entry name" value="DnaJ_C_subfamily_28"/>
</dbReference>
<evidence type="ECO:0000313" key="2">
    <source>
        <dbReference type="EMBL" id="AZS50555.1"/>
    </source>
</evidence>
<dbReference type="PANTHER" id="PTHR39158">
    <property type="entry name" value="OS08G0560600 PROTEIN"/>
    <property type="match status" value="1"/>
</dbReference>